<reference evidence="1 2" key="1">
    <citation type="submission" date="2015-05" db="EMBL/GenBank/DDBJ databases">
        <title>Genome sequencing and analysis of members of genus Stenotrophomonas.</title>
        <authorList>
            <person name="Patil P.P."/>
            <person name="Midha S."/>
            <person name="Patil P.B."/>
        </authorList>
    </citation>
    <scope>NUCLEOTIDE SEQUENCE [LARGE SCALE GENOMIC DNA]</scope>
    <source>
        <strain evidence="1 2">DSM 21508</strain>
    </source>
</reference>
<dbReference type="EMBL" id="LDJK01000095">
    <property type="protein sequence ID" value="KRG67754.1"/>
    <property type="molecule type" value="Genomic_DNA"/>
</dbReference>
<dbReference type="PANTHER" id="PTHR37805:SF1">
    <property type="entry name" value="CYTOPLASMIC PROTEIN"/>
    <property type="match status" value="1"/>
</dbReference>
<sequence>MINNDVLRSLRFALDLSDNHVVVLCELADPAFPVTAEQVNAWLKPDNEAGAEPCSDEALAHVLDGLIVHLRGRDESQPQRAIETRIDNNLILKKLRVAFQLRDVDLQEIFQAAGFAVSKPELSAVFRQRDHKHFRKAGDQLMRYFLKGLVLRVRGAASNG</sequence>
<evidence type="ECO:0000313" key="2">
    <source>
        <dbReference type="Proteomes" id="UP000051386"/>
    </source>
</evidence>
<proteinExistence type="predicted"/>
<gene>
    <name evidence="1" type="ORF">ABB28_16370</name>
</gene>
<accession>A0A0R0CNM1</accession>
<dbReference type="PATRIC" id="fig|517011.3.peg.3526"/>
<keyword evidence="2" id="KW-1185">Reference proteome</keyword>
<dbReference type="PANTHER" id="PTHR37805">
    <property type="entry name" value="CYTOPLASMIC PROTEIN-RELATED"/>
    <property type="match status" value="1"/>
</dbReference>
<name>A0A0R0CNM1_9GAMM</name>
<dbReference type="AlphaFoldDB" id="A0A0R0CNM1"/>
<organism evidence="1 2">
    <name type="scientific">Stenotrophomonas chelatiphaga</name>
    <dbReference type="NCBI Taxonomy" id="517011"/>
    <lineage>
        <taxon>Bacteria</taxon>
        <taxon>Pseudomonadati</taxon>
        <taxon>Pseudomonadota</taxon>
        <taxon>Gammaproteobacteria</taxon>
        <taxon>Lysobacterales</taxon>
        <taxon>Lysobacteraceae</taxon>
        <taxon>Stenotrophomonas</taxon>
    </lineage>
</organism>
<dbReference type="Pfam" id="PF07308">
    <property type="entry name" value="DUF1456"/>
    <property type="match status" value="2"/>
</dbReference>
<protein>
    <recommendedName>
        <fullName evidence="3">DUF1456 family protein</fullName>
    </recommendedName>
</protein>
<dbReference type="InterPro" id="IPR009921">
    <property type="entry name" value="YehS-like"/>
</dbReference>
<comment type="caution">
    <text evidence="1">The sequence shown here is derived from an EMBL/GenBank/DDBJ whole genome shotgun (WGS) entry which is preliminary data.</text>
</comment>
<evidence type="ECO:0000313" key="1">
    <source>
        <dbReference type="EMBL" id="KRG67754.1"/>
    </source>
</evidence>
<evidence type="ECO:0008006" key="3">
    <source>
        <dbReference type="Google" id="ProtNLM"/>
    </source>
</evidence>
<dbReference type="RefSeq" id="WP_057687425.1">
    <property type="nucleotide sequence ID" value="NZ_DAMBRS010000007.1"/>
</dbReference>
<dbReference type="Proteomes" id="UP000051386">
    <property type="component" value="Unassembled WGS sequence"/>
</dbReference>